<feature type="domain" description="Hda lid" evidence="1">
    <location>
        <begin position="164"/>
        <end position="221"/>
    </location>
</feature>
<dbReference type="PANTHER" id="PTHR30050">
    <property type="entry name" value="CHROMOSOMAL REPLICATION INITIATOR PROTEIN DNAA"/>
    <property type="match status" value="1"/>
</dbReference>
<comment type="caution">
    <text evidence="2">The sequence shown here is derived from an EMBL/GenBank/DDBJ whole genome shotgun (WGS) entry which is preliminary data.</text>
</comment>
<evidence type="ECO:0000313" key="2">
    <source>
        <dbReference type="EMBL" id="TDR94900.1"/>
    </source>
</evidence>
<dbReference type="Pfam" id="PF22688">
    <property type="entry name" value="Hda_lid"/>
    <property type="match status" value="1"/>
</dbReference>
<dbReference type="PANTHER" id="PTHR30050:SF5">
    <property type="entry name" value="DNAA REGULATORY INACTIVATOR HDA"/>
    <property type="match status" value="1"/>
</dbReference>
<dbReference type="GO" id="GO:0005886">
    <property type="term" value="C:plasma membrane"/>
    <property type="evidence" value="ECO:0007669"/>
    <property type="project" value="TreeGrafter"/>
</dbReference>
<evidence type="ECO:0000259" key="1">
    <source>
        <dbReference type="Pfam" id="PF22688"/>
    </source>
</evidence>
<sequence length="243" mass="26014">MTRERMARQLAFELPFTPAFGADDYLVGAANERAFALIEAWPAWPDALLRLEGPAGSGKSHLAAIWAEQSGGPVIRASSVVADAVPALADEAALAIEDIDRGVGDERALFHLINLARERGSSLLLTGAKAPDACGLLVPDLVSRLRLAPSVALEAPDEALLRAVLVKLFHDRQVMVDAAVIDFVASRIERSFAAAVEIVAELDREALSRGRRVTRPIAANILALREPNPVGDNGIHPPVTWET</sequence>
<dbReference type="OrthoDB" id="7390113at2"/>
<evidence type="ECO:0000313" key="3">
    <source>
        <dbReference type="Proteomes" id="UP000295122"/>
    </source>
</evidence>
<dbReference type="GO" id="GO:0006270">
    <property type="term" value="P:DNA replication initiation"/>
    <property type="evidence" value="ECO:0007669"/>
    <property type="project" value="TreeGrafter"/>
</dbReference>
<dbReference type="SUPFAM" id="SSF52540">
    <property type="entry name" value="P-loop containing nucleoside triphosphate hydrolases"/>
    <property type="match status" value="1"/>
</dbReference>
<accession>A0A4R7C8F3</accession>
<dbReference type="AlphaFoldDB" id="A0A4R7C8F3"/>
<dbReference type="InterPro" id="IPR055199">
    <property type="entry name" value="Hda_lid"/>
</dbReference>
<keyword evidence="3" id="KW-1185">Reference proteome</keyword>
<dbReference type="EMBL" id="SNZR01000011">
    <property type="protein sequence ID" value="TDR94900.1"/>
    <property type="molecule type" value="Genomic_DNA"/>
</dbReference>
<proteinExistence type="predicted"/>
<name>A0A4R7C8F3_9HYPH</name>
<dbReference type="Gene3D" id="1.10.8.60">
    <property type="match status" value="1"/>
</dbReference>
<organism evidence="2 3">
    <name type="scientific">Enterovirga rhinocerotis</name>
    <dbReference type="NCBI Taxonomy" id="1339210"/>
    <lineage>
        <taxon>Bacteria</taxon>
        <taxon>Pseudomonadati</taxon>
        <taxon>Pseudomonadota</taxon>
        <taxon>Alphaproteobacteria</taxon>
        <taxon>Hyphomicrobiales</taxon>
        <taxon>Methylobacteriaceae</taxon>
        <taxon>Enterovirga</taxon>
    </lineage>
</organism>
<reference evidence="2 3" key="1">
    <citation type="submission" date="2019-03" db="EMBL/GenBank/DDBJ databases">
        <title>Genomic Encyclopedia of Type Strains, Phase IV (KMG-IV): sequencing the most valuable type-strain genomes for metagenomic binning, comparative biology and taxonomic classification.</title>
        <authorList>
            <person name="Goeker M."/>
        </authorList>
    </citation>
    <scope>NUCLEOTIDE SEQUENCE [LARGE SCALE GENOMIC DNA]</scope>
    <source>
        <strain evidence="2 3">DSM 25903</strain>
    </source>
</reference>
<dbReference type="Gene3D" id="3.40.50.300">
    <property type="entry name" value="P-loop containing nucleotide triphosphate hydrolases"/>
    <property type="match status" value="1"/>
</dbReference>
<dbReference type="Proteomes" id="UP000295122">
    <property type="component" value="Unassembled WGS sequence"/>
</dbReference>
<dbReference type="InterPro" id="IPR027417">
    <property type="entry name" value="P-loop_NTPase"/>
</dbReference>
<protein>
    <submittedName>
        <fullName evidence="2">DnaA protein</fullName>
    </submittedName>
</protein>
<gene>
    <name evidence="2" type="ORF">EV668_2191</name>
</gene>
<dbReference type="GO" id="GO:0003688">
    <property type="term" value="F:DNA replication origin binding"/>
    <property type="evidence" value="ECO:0007669"/>
    <property type="project" value="TreeGrafter"/>
</dbReference>